<name>A0A016XLT4_9BURK</name>
<accession>A0A016XLT4</accession>
<dbReference type="AlphaFoldDB" id="A0A016XLT4"/>
<proteinExistence type="predicted"/>
<protein>
    <submittedName>
        <fullName evidence="1">Uncharacterized protein</fullName>
    </submittedName>
</protein>
<reference evidence="1 2" key="1">
    <citation type="submission" date="2014-02" db="EMBL/GenBank/DDBJ databases">
        <title>Draft Genome of Hylemonella gracilis isolated from the Niagara River.</title>
        <authorList>
            <person name="Pawlowski D.R."/>
            <person name="Koudelka G.B."/>
        </authorList>
    </citation>
    <scope>NUCLEOTIDE SEQUENCE [LARGE SCALE GENOMIC DNA]</scope>
    <source>
        <strain evidence="1 2">Niagara R</strain>
    </source>
</reference>
<gene>
    <name evidence="1" type="ORF">AZ34_05505</name>
</gene>
<evidence type="ECO:0000313" key="2">
    <source>
        <dbReference type="Proteomes" id="UP000023268"/>
    </source>
</evidence>
<dbReference type="EMBL" id="JEMG01000001">
    <property type="protein sequence ID" value="EYC52811.1"/>
    <property type="molecule type" value="Genomic_DNA"/>
</dbReference>
<dbReference type="Proteomes" id="UP000023268">
    <property type="component" value="Unassembled WGS sequence"/>
</dbReference>
<organism evidence="1 2">
    <name type="scientific">Hylemonella gracilis str. Niagara R</name>
    <dbReference type="NCBI Taxonomy" id="1458275"/>
    <lineage>
        <taxon>Bacteria</taxon>
        <taxon>Pseudomonadati</taxon>
        <taxon>Pseudomonadota</taxon>
        <taxon>Betaproteobacteria</taxon>
        <taxon>Burkholderiales</taxon>
        <taxon>Comamonadaceae</taxon>
        <taxon>Hylemonella</taxon>
    </lineage>
</organism>
<sequence length="89" mass="10033">MWSSNCVFVENAVVGYESVGIELSRLLNQLWNVNRIGGYTNASEDGFQRLNDLIALCGWFGTVKNAKPAIAFRKFIQELDAAALIWLFF</sequence>
<evidence type="ECO:0000313" key="1">
    <source>
        <dbReference type="EMBL" id="EYC52811.1"/>
    </source>
</evidence>
<comment type="caution">
    <text evidence="1">The sequence shown here is derived from an EMBL/GenBank/DDBJ whole genome shotgun (WGS) entry which is preliminary data.</text>
</comment>